<organism evidence="2 3">
    <name type="scientific">Sipha flava</name>
    <name type="common">yellow sugarcane aphid</name>
    <dbReference type="NCBI Taxonomy" id="143950"/>
    <lineage>
        <taxon>Eukaryota</taxon>
        <taxon>Metazoa</taxon>
        <taxon>Ecdysozoa</taxon>
        <taxon>Arthropoda</taxon>
        <taxon>Hexapoda</taxon>
        <taxon>Insecta</taxon>
        <taxon>Pterygota</taxon>
        <taxon>Neoptera</taxon>
        <taxon>Paraneoptera</taxon>
        <taxon>Hemiptera</taxon>
        <taxon>Sternorrhyncha</taxon>
        <taxon>Aphidomorpha</taxon>
        <taxon>Aphidoidea</taxon>
        <taxon>Aphididae</taxon>
        <taxon>Sipha</taxon>
    </lineage>
</organism>
<protein>
    <submittedName>
        <fullName evidence="3">Lamin-like protein</fullName>
    </submittedName>
</protein>
<reference evidence="3" key="1">
    <citation type="submission" date="2025-08" db="UniProtKB">
        <authorList>
            <consortium name="RefSeq"/>
        </authorList>
    </citation>
    <scope>IDENTIFICATION</scope>
    <source>
        <tissue evidence="3">Whole body</tissue>
    </source>
</reference>
<sequence>MPMLKSNQTLIPSAKCINNKKAMVKKQLSTPINVTTKLCAKKKSATNIQNKFKSSKPVASKNVCVVSKNQPVSKCIATSPLVNEVEDISNDGTEKNEEKTKSLTSCVIKSNLPFIKENWICMSDHEKQQSTVNLLNEIKDNIITAYQMMTDFRNTDILQKQLADLTEMTTFINGGIKSDEALNTNTKVIVQPELVVETHDKEIQTTGVHLEELENDLKITSEENSRLSSELDAANKNVEQLKSELENKTNELKSTSDQVLNSNLKVKELSGTMDDLKKIILAKDEKINALYDQRNAFKYELRDKIKEADKISEELIVEKERENVIAVQIQLIHELREDNTAKVYEIDSLKSKVNWLQNTLKSKENCLITKCVREKLESNIKELENKNEQLQMDVRRLLNTNEKYTSEICEERAELVKCLNMKEDRLRDLENLVSLMREYLADEEINTNKTKKTIKQMKLVCDDIKKTKERYVNSYENNHGMTWIHIYIWICLIHNTNE</sequence>
<evidence type="ECO:0000256" key="1">
    <source>
        <dbReference type="SAM" id="Coils"/>
    </source>
</evidence>
<feature type="coiled-coil region" evidence="1">
    <location>
        <begin position="366"/>
        <end position="407"/>
    </location>
</feature>
<accession>A0A8B8GPD2</accession>
<dbReference type="AlphaFoldDB" id="A0A8B8GPD2"/>
<evidence type="ECO:0000313" key="2">
    <source>
        <dbReference type="Proteomes" id="UP000694846"/>
    </source>
</evidence>
<dbReference type="Proteomes" id="UP000694846">
    <property type="component" value="Unplaced"/>
</dbReference>
<keyword evidence="1" id="KW-0175">Coiled coil</keyword>
<dbReference type="OrthoDB" id="6606673at2759"/>
<keyword evidence="2" id="KW-1185">Reference proteome</keyword>
<feature type="coiled-coil region" evidence="1">
    <location>
        <begin position="210"/>
        <end position="258"/>
    </location>
</feature>
<evidence type="ECO:0000313" key="3">
    <source>
        <dbReference type="RefSeq" id="XP_025424875.1"/>
    </source>
</evidence>
<dbReference type="RefSeq" id="XP_025424875.1">
    <property type="nucleotide sequence ID" value="XM_025569090.1"/>
</dbReference>
<proteinExistence type="predicted"/>
<dbReference type="GeneID" id="112693842"/>
<gene>
    <name evidence="3" type="primary">LOC112693842</name>
</gene>
<name>A0A8B8GPD2_9HEMI</name>